<feature type="domain" description="RNA polymerase sigma-70 region 2" evidence="6">
    <location>
        <begin position="2"/>
        <end position="44"/>
    </location>
</feature>
<dbReference type="InterPro" id="IPR036388">
    <property type="entry name" value="WH-like_DNA-bd_sf"/>
</dbReference>
<dbReference type="NCBIfam" id="TIGR02937">
    <property type="entry name" value="sigma70-ECF"/>
    <property type="match status" value="1"/>
</dbReference>
<dbReference type="InterPro" id="IPR039425">
    <property type="entry name" value="RNA_pol_sigma-70-like"/>
</dbReference>
<dbReference type="SUPFAM" id="SSF88946">
    <property type="entry name" value="Sigma2 domain of RNA polymerase sigma factors"/>
    <property type="match status" value="1"/>
</dbReference>
<keyword evidence="3" id="KW-0731">Sigma factor</keyword>
<protein>
    <submittedName>
        <fullName evidence="8">RNA polymerase sigma factor SigV</fullName>
    </submittedName>
</protein>
<proteinExistence type="inferred from homology"/>
<dbReference type="EMBL" id="CAKJTI010000013">
    <property type="protein sequence ID" value="CAG9613518.1"/>
    <property type="molecule type" value="Genomic_DNA"/>
</dbReference>
<keyword evidence="9" id="KW-1185">Reference proteome</keyword>
<dbReference type="InterPro" id="IPR013325">
    <property type="entry name" value="RNA_pol_sigma_r2"/>
</dbReference>
<evidence type="ECO:0000256" key="1">
    <source>
        <dbReference type="ARBA" id="ARBA00010641"/>
    </source>
</evidence>
<dbReference type="PANTHER" id="PTHR43133:SF60">
    <property type="entry name" value="RNA POLYMERASE SIGMA FACTOR SIGV"/>
    <property type="match status" value="1"/>
</dbReference>
<evidence type="ECO:0000313" key="9">
    <source>
        <dbReference type="Proteomes" id="UP000789423"/>
    </source>
</evidence>
<accession>A0ABM8YCQ3</accession>
<dbReference type="InterPro" id="IPR013324">
    <property type="entry name" value="RNA_pol_sigma_r3/r4-like"/>
</dbReference>
<evidence type="ECO:0000256" key="3">
    <source>
        <dbReference type="ARBA" id="ARBA00023082"/>
    </source>
</evidence>
<dbReference type="InterPro" id="IPR007627">
    <property type="entry name" value="RNA_pol_sigma70_r2"/>
</dbReference>
<dbReference type="InterPro" id="IPR014284">
    <property type="entry name" value="RNA_pol_sigma-70_dom"/>
</dbReference>
<dbReference type="Pfam" id="PF04542">
    <property type="entry name" value="Sigma70_r2"/>
    <property type="match status" value="1"/>
</dbReference>
<dbReference type="CDD" id="cd06171">
    <property type="entry name" value="Sigma70_r4"/>
    <property type="match status" value="1"/>
</dbReference>
<evidence type="ECO:0000313" key="8">
    <source>
        <dbReference type="EMBL" id="CAG9613518.1"/>
    </source>
</evidence>
<comment type="similarity">
    <text evidence="1">Belongs to the sigma-70 factor family. ECF subfamily.</text>
</comment>
<dbReference type="Proteomes" id="UP000789423">
    <property type="component" value="Unassembled WGS sequence"/>
</dbReference>
<dbReference type="Pfam" id="PF04545">
    <property type="entry name" value="Sigma70_r4"/>
    <property type="match status" value="1"/>
</dbReference>
<dbReference type="Gene3D" id="1.10.10.10">
    <property type="entry name" value="Winged helix-like DNA-binding domain superfamily/Winged helix DNA-binding domain"/>
    <property type="match status" value="1"/>
</dbReference>
<evidence type="ECO:0000256" key="5">
    <source>
        <dbReference type="ARBA" id="ARBA00023163"/>
    </source>
</evidence>
<reference evidence="8 9" key="1">
    <citation type="submission" date="2021-10" db="EMBL/GenBank/DDBJ databases">
        <authorList>
            <person name="Criscuolo A."/>
        </authorList>
    </citation>
    <scope>NUCLEOTIDE SEQUENCE [LARGE SCALE GENOMIC DNA]</scope>
    <source>
        <strain evidence="9">CIP 111899</strain>
    </source>
</reference>
<gene>
    <name evidence="8" type="primary">sigV_2</name>
    <name evidence="8" type="ORF">BACCIP111899_02733</name>
</gene>
<dbReference type="InterPro" id="IPR007630">
    <property type="entry name" value="RNA_pol_sigma70_r4"/>
</dbReference>
<comment type="caution">
    <text evidence="8">The sequence shown here is derived from an EMBL/GenBank/DDBJ whole genome shotgun (WGS) entry which is preliminary data.</text>
</comment>
<name>A0ABM8YCQ3_9BACI</name>
<dbReference type="SUPFAM" id="SSF88659">
    <property type="entry name" value="Sigma3 and sigma4 domains of RNA polymerase sigma factors"/>
    <property type="match status" value="1"/>
</dbReference>
<feature type="domain" description="RNA polymerase sigma-70 region 4" evidence="7">
    <location>
        <begin position="73"/>
        <end position="122"/>
    </location>
</feature>
<evidence type="ECO:0000256" key="4">
    <source>
        <dbReference type="ARBA" id="ARBA00023125"/>
    </source>
</evidence>
<evidence type="ECO:0000259" key="7">
    <source>
        <dbReference type="Pfam" id="PF04545"/>
    </source>
</evidence>
<dbReference type="Gene3D" id="1.10.1740.10">
    <property type="match status" value="1"/>
</dbReference>
<organism evidence="8 9">
    <name type="scientific">Bacillus rhizoplanae</name>
    <dbReference type="NCBI Taxonomy" id="2880966"/>
    <lineage>
        <taxon>Bacteria</taxon>
        <taxon>Bacillati</taxon>
        <taxon>Bacillota</taxon>
        <taxon>Bacilli</taxon>
        <taxon>Bacillales</taxon>
        <taxon>Bacillaceae</taxon>
        <taxon>Bacillus</taxon>
    </lineage>
</organism>
<keyword evidence="2" id="KW-0805">Transcription regulation</keyword>
<sequence length="132" mass="15705">MDVVQEAAYRAFLKFDTVKETKYVKTWLIKITINCAIDLLRKKEKIFPIKNEDLNISYLENSDISLSLSLEELLDSLNTNERAIIFFKYYHEYTFQQISEIINLPSSTVKSIHYRALNKLRNQIRREDMYGE</sequence>
<keyword evidence="4" id="KW-0238">DNA-binding</keyword>
<evidence type="ECO:0000259" key="6">
    <source>
        <dbReference type="Pfam" id="PF04542"/>
    </source>
</evidence>
<dbReference type="PANTHER" id="PTHR43133">
    <property type="entry name" value="RNA POLYMERASE ECF-TYPE SIGMA FACTO"/>
    <property type="match status" value="1"/>
</dbReference>
<keyword evidence="5" id="KW-0804">Transcription</keyword>
<evidence type="ECO:0000256" key="2">
    <source>
        <dbReference type="ARBA" id="ARBA00023015"/>
    </source>
</evidence>